<dbReference type="Gene3D" id="3.40.630.30">
    <property type="match status" value="1"/>
</dbReference>
<evidence type="ECO:0000256" key="1">
    <source>
        <dbReference type="SAM" id="MobiDB-lite"/>
    </source>
</evidence>
<dbReference type="Pfam" id="PF00583">
    <property type="entry name" value="Acetyltransf_1"/>
    <property type="match status" value="1"/>
</dbReference>
<protein>
    <submittedName>
        <fullName evidence="3">GNAT superfamily N-acetyltransferase</fullName>
    </submittedName>
</protein>
<feature type="domain" description="N-acetyltransferase" evidence="2">
    <location>
        <begin position="24"/>
        <end position="192"/>
    </location>
</feature>
<dbReference type="EMBL" id="JACJIA010000002">
    <property type="protein sequence ID" value="MBA8950164.1"/>
    <property type="molecule type" value="Genomic_DNA"/>
</dbReference>
<dbReference type="GO" id="GO:0016747">
    <property type="term" value="F:acyltransferase activity, transferring groups other than amino-acyl groups"/>
    <property type="evidence" value="ECO:0007669"/>
    <property type="project" value="InterPro"/>
</dbReference>
<dbReference type="InterPro" id="IPR016181">
    <property type="entry name" value="Acyl_CoA_acyltransferase"/>
</dbReference>
<evidence type="ECO:0000259" key="2">
    <source>
        <dbReference type="PROSITE" id="PS51186"/>
    </source>
</evidence>
<name>A0A7W3LL60_ACTNM</name>
<evidence type="ECO:0000313" key="3">
    <source>
        <dbReference type="EMBL" id="MBA8950164.1"/>
    </source>
</evidence>
<comment type="caution">
    <text evidence="3">The sequence shown here is derived from an EMBL/GenBank/DDBJ whole genome shotgun (WGS) entry which is preliminary data.</text>
</comment>
<dbReference type="AlphaFoldDB" id="A0A7W3LL60"/>
<dbReference type="PROSITE" id="PS51186">
    <property type="entry name" value="GNAT"/>
    <property type="match status" value="1"/>
</dbReference>
<sequence length="192" mass="21531">MTQLAEGNGARIGDGGWAATLDDVRIRPYNVTDDARLRRMSAWLSRGSLYTRFFSGTPAIPERYVRSLDGLDHWNREALAALLDDDLIGIAEYFRDRGRPWRAEIAMLVVDPWQRRGLGGLLLDCLSALALRRGITEFDAEVVFDNQGVMRAIRRRWPDVRSLKTEGSAHFRLPVAPPGPVRSGHAEGRHPG</sequence>
<dbReference type="SUPFAM" id="SSF55729">
    <property type="entry name" value="Acyl-CoA N-acyltransferases (Nat)"/>
    <property type="match status" value="1"/>
</dbReference>
<dbReference type="Proteomes" id="UP000572680">
    <property type="component" value="Unassembled WGS sequence"/>
</dbReference>
<feature type="region of interest" description="Disordered" evidence="1">
    <location>
        <begin position="170"/>
        <end position="192"/>
    </location>
</feature>
<proteinExistence type="predicted"/>
<dbReference type="InterPro" id="IPR000182">
    <property type="entry name" value="GNAT_dom"/>
</dbReference>
<organism evidence="3 4">
    <name type="scientific">Actinomadura namibiensis</name>
    <dbReference type="NCBI Taxonomy" id="182080"/>
    <lineage>
        <taxon>Bacteria</taxon>
        <taxon>Bacillati</taxon>
        <taxon>Actinomycetota</taxon>
        <taxon>Actinomycetes</taxon>
        <taxon>Streptosporangiales</taxon>
        <taxon>Thermomonosporaceae</taxon>
        <taxon>Actinomadura</taxon>
    </lineage>
</organism>
<keyword evidence="3" id="KW-0808">Transferase</keyword>
<dbReference type="RefSeq" id="WP_182842630.1">
    <property type="nucleotide sequence ID" value="NZ_BAAALP010000037.1"/>
</dbReference>
<keyword evidence="4" id="KW-1185">Reference proteome</keyword>
<evidence type="ECO:0000313" key="4">
    <source>
        <dbReference type="Proteomes" id="UP000572680"/>
    </source>
</evidence>
<gene>
    <name evidence="3" type="ORF">HNR61_001777</name>
</gene>
<accession>A0A7W3LL60</accession>
<reference evidence="3 4" key="1">
    <citation type="submission" date="2020-08" db="EMBL/GenBank/DDBJ databases">
        <title>Genomic Encyclopedia of Type Strains, Phase IV (KMG-IV): sequencing the most valuable type-strain genomes for metagenomic binning, comparative biology and taxonomic classification.</title>
        <authorList>
            <person name="Goeker M."/>
        </authorList>
    </citation>
    <scope>NUCLEOTIDE SEQUENCE [LARGE SCALE GENOMIC DNA]</scope>
    <source>
        <strain evidence="3 4">DSM 44197</strain>
    </source>
</reference>